<dbReference type="EMBL" id="JPKY01000174">
    <property type="protein sequence ID" value="KFH40709.1"/>
    <property type="molecule type" value="Genomic_DNA"/>
</dbReference>
<dbReference type="Proteomes" id="UP000029964">
    <property type="component" value="Unassembled WGS sequence"/>
</dbReference>
<evidence type="ECO:0000256" key="1">
    <source>
        <dbReference type="SAM" id="SignalP"/>
    </source>
</evidence>
<sequence>MALKMVLLGAAAMAARATAQISNLPAFLQKTSDVVFPELKGIAVDIFNHPELGLQEYHAHDLIVDHFAGQDGWVVTPSAHGLDTAFELVFEHRPEDYDGELTTVGFLAEYDALIVGHACGHNHIALNSITAATLAARALVEFDVPGRVKVVGCPDEENGAGKAKLHDAGAFDDAEVWMMAHPTASSAIQPMNARLNFFPRFSGDTHQEAVRKAYEAMVIVDDLALPGTASSASTILNVGVYAVNVVQSQISLGVAGVELATVESTVDSILDDTFPGVSYVAREDADGVAVNITGPGGHASESTRGALDLSIETFRALSDDSSVSFYLPDNTTFTELEITIDMRTRYTLDLPDMADTVSDAIGSLASSVTSDLKYPSLEVPRVIGQSFIDLLATPDYGLTDWDFSDFAPASSDASWIQSAAVDPDTHEVLSMARLVFHPNYRICGTGEDDVCAFNHEPMFAEVAGSDYSYTQTEIIARAEAHTAIRLLSEESFYNDVTAIIRS</sequence>
<proteinExistence type="predicted"/>
<dbReference type="OrthoDB" id="6119954at2759"/>
<keyword evidence="1" id="KW-0732">Signal</keyword>
<dbReference type="SUPFAM" id="SSF53187">
    <property type="entry name" value="Zn-dependent exopeptidases"/>
    <property type="match status" value="1"/>
</dbReference>
<dbReference type="PANTHER" id="PTHR30575">
    <property type="entry name" value="PEPTIDASE M20"/>
    <property type="match status" value="1"/>
</dbReference>
<evidence type="ECO:0000313" key="3">
    <source>
        <dbReference type="Proteomes" id="UP000029964"/>
    </source>
</evidence>
<dbReference type="GO" id="GO:0016805">
    <property type="term" value="F:dipeptidase activity"/>
    <property type="evidence" value="ECO:0007669"/>
    <property type="project" value="TreeGrafter"/>
</dbReference>
<feature type="chain" id="PRO_5001815103" evidence="1">
    <location>
        <begin position="20"/>
        <end position="502"/>
    </location>
</feature>
<organism evidence="2 3">
    <name type="scientific">Hapsidospora chrysogenum (strain ATCC 11550 / CBS 779.69 / DSM 880 / IAM 14645 / JCM 23072 / IMI 49137)</name>
    <name type="common">Acremonium chrysogenum</name>
    <dbReference type="NCBI Taxonomy" id="857340"/>
    <lineage>
        <taxon>Eukaryota</taxon>
        <taxon>Fungi</taxon>
        <taxon>Dikarya</taxon>
        <taxon>Ascomycota</taxon>
        <taxon>Pezizomycotina</taxon>
        <taxon>Sordariomycetes</taxon>
        <taxon>Hypocreomycetidae</taxon>
        <taxon>Hypocreales</taxon>
        <taxon>Bionectriaceae</taxon>
        <taxon>Hapsidospora</taxon>
    </lineage>
</organism>
<keyword evidence="3" id="KW-1185">Reference proteome</keyword>
<dbReference type="STRING" id="857340.A0A086SUC7"/>
<protein>
    <submittedName>
        <fullName evidence="2">Peptidase M20 domain-containing protein-like protein</fullName>
    </submittedName>
</protein>
<dbReference type="AlphaFoldDB" id="A0A086SUC7"/>
<comment type="caution">
    <text evidence="2">The sequence shown here is derived from an EMBL/GenBank/DDBJ whole genome shotgun (WGS) entry which is preliminary data.</text>
</comment>
<feature type="signal peptide" evidence="1">
    <location>
        <begin position="1"/>
        <end position="19"/>
    </location>
</feature>
<dbReference type="HOGENOM" id="CLU_538823_0_0_1"/>
<dbReference type="Gene3D" id="3.40.630.10">
    <property type="entry name" value="Zn peptidases"/>
    <property type="match status" value="1"/>
</dbReference>
<evidence type="ECO:0000313" key="2">
    <source>
        <dbReference type="EMBL" id="KFH40709.1"/>
    </source>
</evidence>
<gene>
    <name evidence="2" type="ORF">ACRE_085920</name>
</gene>
<accession>A0A086SUC7</accession>
<name>A0A086SUC7_HAPC1</name>
<dbReference type="PANTHER" id="PTHR30575:SF0">
    <property type="entry name" value="XAA-ARG DIPEPTIDASE"/>
    <property type="match status" value="1"/>
</dbReference>
<reference evidence="3" key="1">
    <citation type="journal article" date="2014" name="Genome Announc.">
        <title>Genome sequence and annotation of Acremonium chrysogenum, producer of the beta-lactam antibiotic cephalosporin C.</title>
        <authorList>
            <person name="Terfehr D."/>
            <person name="Dahlmann T.A."/>
            <person name="Specht T."/>
            <person name="Zadra I."/>
            <person name="Kuernsteiner H."/>
            <person name="Kueck U."/>
        </authorList>
    </citation>
    <scope>NUCLEOTIDE SEQUENCE [LARGE SCALE GENOMIC DNA]</scope>
    <source>
        <strain evidence="3">ATCC 11550 / CBS 779.69 / DSM 880 / IAM 14645 / JCM 23072 / IMI 49137</strain>
    </source>
</reference>
<dbReference type="InterPro" id="IPR052030">
    <property type="entry name" value="Peptidase_M20/M20A_hydrolases"/>
</dbReference>